<dbReference type="WBParaSite" id="HDID_0000477301-mRNA-1">
    <property type="protein sequence ID" value="HDID_0000477301-mRNA-1"/>
    <property type="gene ID" value="HDID_0000477301"/>
</dbReference>
<accession>A0A0R3SIK8</accession>
<protein>
    <submittedName>
        <fullName evidence="3">Mediator of RNA polymerase II transcription subunit 15-like</fullName>
    </submittedName>
</protein>
<dbReference type="Proteomes" id="UP000274504">
    <property type="component" value="Unassembled WGS sequence"/>
</dbReference>
<dbReference type="OrthoDB" id="6277917at2759"/>
<gene>
    <name evidence="1" type="ORF">HDID_LOCUS4771</name>
</gene>
<reference evidence="1 2" key="2">
    <citation type="submission" date="2018-11" db="EMBL/GenBank/DDBJ databases">
        <authorList>
            <consortium name="Pathogen Informatics"/>
        </authorList>
    </citation>
    <scope>NUCLEOTIDE SEQUENCE [LARGE SCALE GENOMIC DNA]</scope>
</reference>
<sequence length="322" mass="35103">MMAVTSEHVDSVIQENDSHLKSSEEALTHLEEVISHVVSEAIEYADKPPEERTLPALVRKSVTQPRRPNPTLAYGQVNMPNNGAQMMGFNQMGAYGFPPVQGQIQCNSRFTSKLRQCTYFNFLVPTGSTVIQQTPQRFMPQYNGIQANQYHTQNAQLQQQYAQAAQFQLQQQQQYQLHLQQQQAIAVAQQQQQQQQQVQQQQAQQAAQAQQMQMYAAAGTGASFTVVPPTAGAPTVAAVTQAAAANSQAAALGVAAAAVPTQLPSAAATVSSLATVQQQQIQQAQPQVQQQQQHSLTPQQIHQLSAAYAAAHQLPGKLSHLF</sequence>
<dbReference type="EMBL" id="UYSG01001991">
    <property type="protein sequence ID" value="VDL55331.1"/>
    <property type="molecule type" value="Genomic_DNA"/>
</dbReference>
<organism evidence="3">
    <name type="scientific">Hymenolepis diminuta</name>
    <name type="common">Rat tapeworm</name>
    <dbReference type="NCBI Taxonomy" id="6216"/>
    <lineage>
        <taxon>Eukaryota</taxon>
        <taxon>Metazoa</taxon>
        <taxon>Spiralia</taxon>
        <taxon>Lophotrochozoa</taxon>
        <taxon>Platyhelminthes</taxon>
        <taxon>Cestoda</taxon>
        <taxon>Eucestoda</taxon>
        <taxon>Cyclophyllidea</taxon>
        <taxon>Hymenolepididae</taxon>
        <taxon>Hymenolepis</taxon>
    </lineage>
</organism>
<evidence type="ECO:0000313" key="3">
    <source>
        <dbReference type="WBParaSite" id="HDID_0000477301-mRNA-1"/>
    </source>
</evidence>
<name>A0A0R3SIK8_HYMDI</name>
<reference evidence="3" key="1">
    <citation type="submission" date="2017-02" db="UniProtKB">
        <authorList>
            <consortium name="WormBaseParasite"/>
        </authorList>
    </citation>
    <scope>IDENTIFICATION</scope>
</reference>
<evidence type="ECO:0000313" key="1">
    <source>
        <dbReference type="EMBL" id="VDL55331.1"/>
    </source>
</evidence>
<evidence type="ECO:0000313" key="2">
    <source>
        <dbReference type="Proteomes" id="UP000274504"/>
    </source>
</evidence>
<proteinExistence type="predicted"/>
<dbReference type="AlphaFoldDB" id="A0A0R3SIK8"/>